<evidence type="ECO:0000313" key="2">
    <source>
        <dbReference type="Proteomes" id="UP000265520"/>
    </source>
</evidence>
<comment type="caution">
    <text evidence="1">The sequence shown here is derived from an EMBL/GenBank/DDBJ whole genome shotgun (WGS) entry which is preliminary data.</text>
</comment>
<dbReference type="Proteomes" id="UP000265520">
    <property type="component" value="Unassembled WGS sequence"/>
</dbReference>
<accession>A0A392RMW2</accession>
<dbReference type="EMBL" id="LXQA010250312">
    <property type="protein sequence ID" value="MCI37953.1"/>
    <property type="molecule type" value="Genomic_DNA"/>
</dbReference>
<keyword evidence="2" id="KW-1185">Reference proteome</keyword>
<organism evidence="1 2">
    <name type="scientific">Trifolium medium</name>
    <dbReference type="NCBI Taxonomy" id="97028"/>
    <lineage>
        <taxon>Eukaryota</taxon>
        <taxon>Viridiplantae</taxon>
        <taxon>Streptophyta</taxon>
        <taxon>Embryophyta</taxon>
        <taxon>Tracheophyta</taxon>
        <taxon>Spermatophyta</taxon>
        <taxon>Magnoliopsida</taxon>
        <taxon>eudicotyledons</taxon>
        <taxon>Gunneridae</taxon>
        <taxon>Pentapetalae</taxon>
        <taxon>rosids</taxon>
        <taxon>fabids</taxon>
        <taxon>Fabales</taxon>
        <taxon>Fabaceae</taxon>
        <taxon>Papilionoideae</taxon>
        <taxon>50 kb inversion clade</taxon>
        <taxon>NPAAA clade</taxon>
        <taxon>Hologalegina</taxon>
        <taxon>IRL clade</taxon>
        <taxon>Trifolieae</taxon>
        <taxon>Trifolium</taxon>
    </lineage>
</organism>
<reference evidence="1 2" key="1">
    <citation type="journal article" date="2018" name="Front. Plant Sci.">
        <title>Red Clover (Trifolium pratense) and Zigzag Clover (T. medium) - A Picture of Genomic Similarities and Differences.</title>
        <authorList>
            <person name="Dluhosova J."/>
            <person name="Istvanek J."/>
            <person name="Nedelnik J."/>
            <person name="Repkova J."/>
        </authorList>
    </citation>
    <scope>NUCLEOTIDE SEQUENCE [LARGE SCALE GENOMIC DNA]</scope>
    <source>
        <strain evidence="2">cv. 10/8</strain>
        <tissue evidence="1">Leaf</tissue>
    </source>
</reference>
<dbReference type="AlphaFoldDB" id="A0A392RMW2"/>
<feature type="non-terminal residue" evidence="1">
    <location>
        <position position="40"/>
    </location>
</feature>
<evidence type="ECO:0000313" key="1">
    <source>
        <dbReference type="EMBL" id="MCI37953.1"/>
    </source>
</evidence>
<sequence length="40" mass="4507">MLRIRQQYMTSQISMLYPVKLVVGPAQEQELEAYPLGGPA</sequence>
<name>A0A392RMW2_9FABA</name>
<protein>
    <submittedName>
        <fullName evidence="1">UV radiation resistance-associated gene protein-like</fullName>
    </submittedName>
</protein>
<proteinExistence type="predicted"/>